<evidence type="ECO:0000256" key="1">
    <source>
        <dbReference type="SAM" id="MobiDB-lite"/>
    </source>
</evidence>
<dbReference type="Proteomes" id="UP001159363">
    <property type="component" value="Chromosome 14"/>
</dbReference>
<dbReference type="EMBL" id="JARBHB010000015">
    <property type="protein sequence ID" value="KAJ8867361.1"/>
    <property type="molecule type" value="Genomic_DNA"/>
</dbReference>
<accession>A0ABQ9G8K5</accession>
<sequence length="264" mass="29273">MERRRNARAGGTGDPRVNPPTCCIVRNDSHMRKSVGDFGGRRVHIGCLLSQWKATIGPAFPKGCQTPGGPITELKNGEGAERLITRGGVRGYPFPAGEKLGTCQHSREDRVCARRGSDNLFNRCGKGAVNEFAEGRTNICDRVNPTRRRYVHTGLQSRRARSESGPLLHGGYWLTGVAMVGAQRHIRRAARRVRLSALLSLALQQRQTESRRCAEALAQRCFRDAQARDVARVAGDRRELGRDAVVICNNNHGRVRAEFTHKPF</sequence>
<protein>
    <submittedName>
        <fullName evidence="2">Uncharacterized protein</fullName>
    </submittedName>
</protein>
<proteinExistence type="predicted"/>
<evidence type="ECO:0000313" key="2">
    <source>
        <dbReference type="EMBL" id="KAJ8867361.1"/>
    </source>
</evidence>
<evidence type="ECO:0000313" key="3">
    <source>
        <dbReference type="Proteomes" id="UP001159363"/>
    </source>
</evidence>
<organism evidence="2 3">
    <name type="scientific">Dryococelus australis</name>
    <dbReference type="NCBI Taxonomy" id="614101"/>
    <lineage>
        <taxon>Eukaryota</taxon>
        <taxon>Metazoa</taxon>
        <taxon>Ecdysozoa</taxon>
        <taxon>Arthropoda</taxon>
        <taxon>Hexapoda</taxon>
        <taxon>Insecta</taxon>
        <taxon>Pterygota</taxon>
        <taxon>Neoptera</taxon>
        <taxon>Polyneoptera</taxon>
        <taxon>Phasmatodea</taxon>
        <taxon>Verophasmatodea</taxon>
        <taxon>Anareolatae</taxon>
        <taxon>Phasmatidae</taxon>
        <taxon>Eurycanthinae</taxon>
        <taxon>Dryococelus</taxon>
    </lineage>
</organism>
<feature type="region of interest" description="Disordered" evidence="1">
    <location>
        <begin position="1"/>
        <end position="20"/>
    </location>
</feature>
<reference evidence="2 3" key="1">
    <citation type="submission" date="2023-02" db="EMBL/GenBank/DDBJ databases">
        <title>LHISI_Scaffold_Assembly.</title>
        <authorList>
            <person name="Stuart O.P."/>
            <person name="Cleave R."/>
            <person name="Magrath M.J.L."/>
            <person name="Mikheyev A.S."/>
        </authorList>
    </citation>
    <scope>NUCLEOTIDE SEQUENCE [LARGE SCALE GENOMIC DNA]</scope>
    <source>
        <strain evidence="2">Daus_M_001</strain>
        <tissue evidence="2">Leg muscle</tissue>
    </source>
</reference>
<keyword evidence="3" id="KW-1185">Reference proteome</keyword>
<name>A0ABQ9G8K5_9NEOP</name>
<gene>
    <name evidence="2" type="ORF">PR048_031162</name>
</gene>
<comment type="caution">
    <text evidence="2">The sequence shown here is derived from an EMBL/GenBank/DDBJ whole genome shotgun (WGS) entry which is preliminary data.</text>
</comment>